<evidence type="ECO:0000313" key="2">
    <source>
        <dbReference type="EMBL" id="KAH7934726.1"/>
    </source>
</evidence>
<protein>
    <submittedName>
        <fullName evidence="2">Uncharacterized protein</fullName>
    </submittedName>
</protein>
<reference evidence="2" key="2">
    <citation type="submission" date="2021-09" db="EMBL/GenBank/DDBJ databases">
        <authorList>
            <person name="Jia N."/>
            <person name="Wang J."/>
            <person name="Shi W."/>
            <person name="Du L."/>
            <person name="Sun Y."/>
            <person name="Zhan W."/>
            <person name="Jiang J."/>
            <person name="Wang Q."/>
            <person name="Zhang B."/>
            <person name="Ji P."/>
            <person name="Sakyi L.B."/>
            <person name="Cui X."/>
            <person name="Yuan T."/>
            <person name="Jiang B."/>
            <person name="Yang W."/>
            <person name="Lam T.T.-Y."/>
            <person name="Chang Q."/>
            <person name="Ding S."/>
            <person name="Wang X."/>
            <person name="Zhu J."/>
            <person name="Ruan X."/>
            <person name="Zhao L."/>
            <person name="Wei J."/>
            <person name="Que T."/>
            <person name="Du C."/>
            <person name="Cheng J."/>
            <person name="Dai P."/>
            <person name="Han X."/>
            <person name="Huang E."/>
            <person name="Gao Y."/>
            <person name="Liu J."/>
            <person name="Shao H."/>
            <person name="Ye R."/>
            <person name="Li L."/>
            <person name="Wei W."/>
            <person name="Wang X."/>
            <person name="Wang C."/>
            <person name="Huo Q."/>
            <person name="Li W."/>
            <person name="Guo W."/>
            <person name="Chen H."/>
            <person name="Chen S."/>
            <person name="Zhou L."/>
            <person name="Zhou L."/>
            <person name="Ni X."/>
            <person name="Tian J."/>
            <person name="Zhou Y."/>
            <person name="Sheng Y."/>
            <person name="Liu T."/>
            <person name="Pan Y."/>
            <person name="Xia L."/>
            <person name="Li J."/>
            <person name="Zhao F."/>
            <person name="Cao W."/>
        </authorList>
    </citation>
    <scope>NUCLEOTIDE SEQUENCE</scope>
    <source>
        <strain evidence="2">Rmic-2018</strain>
        <tissue evidence="2">Larvae</tissue>
    </source>
</reference>
<accession>A0A9J6CVL5</accession>
<dbReference type="Proteomes" id="UP000821866">
    <property type="component" value="Chromosome 2"/>
</dbReference>
<dbReference type="EMBL" id="JABSTU010005980">
    <property type="protein sequence ID" value="KAH7934726.1"/>
    <property type="molecule type" value="Genomic_DNA"/>
</dbReference>
<evidence type="ECO:0000313" key="4">
    <source>
        <dbReference type="Proteomes" id="UP000821866"/>
    </source>
</evidence>
<evidence type="ECO:0000313" key="3">
    <source>
        <dbReference type="EMBL" id="KAH8034103.1"/>
    </source>
</evidence>
<name>A0A9J6CVL5_RHIMP</name>
<feature type="region of interest" description="Disordered" evidence="1">
    <location>
        <begin position="173"/>
        <end position="225"/>
    </location>
</feature>
<dbReference type="EMBL" id="JABSTU010000004">
    <property type="protein sequence ID" value="KAH8034103.1"/>
    <property type="molecule type" value="Genomic_DNA"/>
</dbReference>
<organism evidence="2 4">
    <name type="scientific">Rhipicephalus microplus</name>
    <name type="common">Cattle tick</name>
    <name type="synonym">Boophilus microplus</name>
    <dbReference type="NCBI Taxonomy" id="6941"/>
    <lineage>
        <taxon>Eukaryota</taxon>
        <taxon>Metazoa</taxon>
        <taxon>Ecdysozoa</taxon>
        <taxon>Arthropoda</taxon>
        <taxon>Chelicerata</taxon>
        <taxon>Arachnida</taxon>
        <taxon>Acari</taxon>
        <taxon>Parasitiformes</taxon>
        <taxon>Ixodida</taxon>
        <taxon>Ixodoidea</taxon>
        <taxon>Ixodidae</taxon>
        <taxon>Rhipicephalinae</taxon>
        <taxon>Rhipicephalus</taxon>
        <taxon>Boophilus</taxon>
    </lineage>
</organism>
<reference evidence="2" key="1">
    <citation type="journal article" date="2020" name="Cell">
        <title>Large-Scale Comparative Analyses of Tick Genomes Elucidate Their Genetic Diversity and Vector Capacities.</title>
        <authorList>
            <consortium name="Tick Genome and Microbiome Consortium (TIGMIC)"/>
            <person name="Jia N."/>
            <person name="Wang J."/>
            <person name="Shi W."/>
            <person name="Du L."/>
            <person name="Sun Y."/>
            <person name="Zhan W."/>
            <person name="Jiang J.F."/>
            <person name="Wang Q."/>
            <person name="Zhang B."/>
            <person name="Ji P."/>
            <person name="Bell-Sakyi L."/>
            <person name="Cui X.M."/>
            <person name="Yuan T.T."/>
            <person name="Jiang B.G."/>
            <person name="Yang W.F."/>
            <person name="Lam T.T."/>
            <person name="Chang Q.C."/>
            <person name="Ding S.J."/>
            <person name="Wang X.J."/>
            <person name="Zhu J.G."/>
            <person name="Ruan X.D."/>
            <person name="Zhao L."/>
            <person name="Wei J.T."/>
            <person name="Ye R.Z."/>
            <person name="Que T.C."/>
            <person name="Du C.H."/>
            <person name="Zhou Y.H."/>
            <person name="Cheng J.X."/>
            <person name="Dai P.F."/>
            <person name="Guo W.B."/>
            <person name="Han X.H."/>
            <person name="Huang E.J."/>
            <person name="Li L.F."/>
            <person name="Wei W."/>
            <person name="Gao Y.C."/>
            <person name="Liu J.Z."/>
            <person name="Shao H.Z."/>
            <person name="Wang X."/>
            <person name="Wang C.C."/>
            <person name="Yang T.C."/>
            <person name="Huo Q.B."/>
            <person name="Li W."/>
            <person name="Chen H.Y."/>
            <person name="Chen S.E."/>
            <person name="Zhou L.G."/>
            <person name="Ni X.B."/>
            <person name="Tian J.H."/>
            <person name="Sheng Y."/>
            <person name="Liu T."/>
            <person name="Pan Y.S."/>
            <person name="Xia L.Y."/>
            <person name="Li J."/>
            <person name="Zhao F."/>
            <person name="Cao W.C."/>
        </authorList>
    </citation>
    <scope>NUCLEOTIDE SEQUENCE</scope>
    <source>
        <strain evidence="2">Rmic-2018</strain>
    </source>
</reference>
<keyword evidence="4" id="KW-1185">Reference proteome</keyword>
<proteinExistence type="predicted"/>
<gene>
    <name evidence="3" type="ORF">HPB51_020120</name>
    <name evidence="2" type="ORF">HPB51_028908</name>
</gene>
<comment type="caution">
    <text evidence="2">The sequence shown here is derived from an EMBL/GenBank/DDBJ whole genome shotgun (WGS) entry which is preliminary data.</text>
</comment>
<sequence>MTVSDVEHTASDNFSSEPRITLSSLRERLTTITGLLFGSSGYHISAYEPLLRLLRAIYASTTPASLLGLLTVATSGRTDGRLHTAAATVADTQTEYDPHSMVWTSFPSSDSLQELPESFKSTALATPVARRKPASNALTVASAGAAPLAAMPTRTLAPAPQHVRCLRRAPWAHSGGTESLCRGLNPCRSRKQRTSSSYSNPGLSCPSPTHSPRTGPDTRSSPTSE</sequence>
<dbReference type="AlphaFoldDB" id="A0A9J6CVL5"/>
<evidence type="ECO:0000256" key="1">
    <source>
        <dbReference type="SAM" id="MobiDB-lite"/>
    </source>
</evidence>
<feature type="compositionally biased region" description="Polar residues" evidence="1">
    <location>
        <begin position="194"/>
        <end position="225"/>
    </location>
</feature>